<organism evidence="1 2">
    <name type="scientific">Naganishia cerealis</name>
    <dbReference type="NCBI Taxonomy" id="610337"/>
    <lineage>
        <taxon>Eukaryota</taxon>
        <taxon>Fungi</taxon>
        <taxon>Dikarya</taxon>
        <taxon>Basidiomycota</taxon>
        <taxon>Agaricomycotina</taxon>
        <taxon>Tremellomycetes</taxon>
        <taxon>Filobasidiales</taxon>
        <taxon>Filobasidiaceae</taxon>
        <taxon>Naganishia</taxon>
    </lineage>
</organism>
<evidence type="ECO:0000313" key="2">
    <source>
        <dbReference type="Proteomes" id="UP001241377"/>
    </source>
</evidence>
<gene>
    <name evidence="1" type="ORF">QFC19_009152</name>
</gene>
<dbReference type="EMBL" id="JASBWR010000151">
    <property type="protein sequence ID" value="KAJ9091334.1"/>
    <property type="molecule type" value="Genomic_DNA"/>
</dbReference>
<reference evidence="1" key="1">
    <citation type="submission" date="2023-04" db="EMBL/GenBank/DDBJ databases">
        <title>Draft Genome sequencing of Naganishia species isolated from polar environments using Oxford Nanopore Technology.</title>
        <authorList>
            <person name="Leo P."/>
            <person name="Venkateswaran K."/>
        </authorList>
    </citation>
    <scope>NUCLEOTIDE SEQUENCE</scope>
    <source>
        <strain evidence="1">MNA-CCFEE 5261</strain>
    </source>
</reference>
<sequence>MQSLLFERFTLQISPYEFATTVAESYYTSFSHDTGTGFPDRCHNNAAVNSLAAESLDYRYVISGCADSTMKLWDVNVTDDKSNYQCIASIPKKSAHKFGVSCVEWWPQDTGMFVSASFDHTVKVWDTNVLEVAHEFDMTGRVYSFDISASQALVAVAIDHPHVRLVDLRSTASSHTLPGHRGKTLSVKWHPHMENVVATGGFDGEIKLWDIRRSNSCIARLDMLRTSEKGTSSASTRKEVPVRAHLAPVNGLVWDLMGQLLLSAGNDDKIRVWDLLSNLAPPINKLINFGPLTRNKYPQNIPMLLNSHQETELSYLLFPSDSGDIFVFRIIDGKMVSRLKRKTNSDKPTSARTSAMALGAPFQGQFYGGTLDGEILTWSASFEVPDPETVFERFTTEPPAEDLSKLREDAVRLLGSDVLK</sequence>
<protein>
    <submittedName>
        <fullName evidence="1">Uncharacterized protein</fullName>
    </submittedName>
</protein>
<keyword evidence="2" id="KW-1185">Reference proteome</keyword>
<proteinExistence type="predicted"/>
<name>A0ACC2UX78_9TREE</name>
<dbReference type="Proteomes" id="UP001241377">
    <property type="component" value="Unassembled WGS sequence"/>
</dbReference>
<evidence type="ECO:0000313" key="1">
    <source>
        <dbReference type="EMBL" id="KAJ9091334.1"/>
    </source>
</evidence>
<comment type="caution">
    <text evidence="1">The sequence shown here is derived from an EMBL/GenBank/DDBJ whole genome shotgun (WGS) entry which is preliminary data.</text>
</comment>
<accession>A0ACC2UX78</accession>